<feature type="binding site" evidence="3">
    <location>
        <position position="41"/>
    </location>
    <ligand>
        <name>NAD(+)</name>
        <dbReference type="ChEBI" id="CHEBI:57540"/>
    </ligand>
</feature>
<dbReference type="FunFam" id="3.40.50.720:FF:000009">
    <property type="entry name" value="Fatty oxidation complex, alpha subunit"/>
    <property type="match status" value="1"/>
</dbReference>
<feature type="domain" description="3-hydroxyacyl-CoA dehydrogenase C-terminal" evidence="4">
    <location>
        <begin position="195"/>
        <end position="291"/>
    </location>
</feature>
<dbReference type="InterPro" id="IPR006108">
    <property type="entry name" value="3HC_DH_C"/>
</dbReference>
<dbReference type="GO" id="GO:0006635">
    <property type="term" value="P:fatty acid beta-oxidation"/>
    <property type="evidence" value="ECO:0007669"/>
    <property type="project" value="TreeGrafter"/>
</dbReference>
<dbReference type="PIRSF" id="PIRSF000105">
    <property type="entry name" value="HCDH"/>
    <property type="match status" value="1"/>
</dbReference>
<reference evidence="6" key="1">
    <citation type="submission" date="2014-11" db="EMBL/GenBank/DDBJ databases">
        <title>Production of the Bengamide Class of Marine Natural Products in Myxobacteria: Biosynthesis and Structure Activity Relationships.</title>
        <authorList>
            <person name="Wenzel S.C."/>
            <person name="Hoffmann H."/>
            <person name="Zhang J."/>
            <person name="Debussche L."/>
            <person name="Haag-Richter S."/>
            <person name="Kurz M."/>
            <person name="Nardi F."/>
            <person name="Lukat P."/>
            <person name="Kochems I."/>
            <person name="Tietgen H."/>
            <person name="Schummer D."/>
            <person name="Nicolas J.-P."/>
            <person name="Calvet L."/>
            <person name="Czepczor V."/>
            <person name="Vrignaud P."/>
            <person name="Muehlenweg A."/>
            <person name="Pelzer S."/>
            <person name="Mueller R."/>
            <person name="Broenstrup M."/>
        </authorList>
    </citation>
    <scope>NUCLEOTIDE SEQUENCE</scope>
    <source>
        <strain evidence="6">ST200611</strain>
    </source>
</reference>
<feature type="binding site" evidence="3">
    <location>
        <position position="283"/>
    </location>
    <ligand>
        <name>NAD(+)</name>
        <dbReference type="ChEBI" id="CHEBI:57540"/>
    </ligand>
</feature>
<evidence type="ECO:0000256" key="1">
    <source>
        <dbReference type="ARBA" id="ARBA00023002"/>
    </source>
</evidence>
<evidence type="ECO:0000259" key="4">
    <source>
        <dbReference type="Pfam" id="PF00725"/>
    </source>
</evidence>
<feature type="binding site" evidence="3">
    <location>
        <position position="128"/>
    </location>
    <ligand>
        <name>NAD(+)</name>
        <dbReference type="ChEBI" id="CHEBI:57540"/>
    </ligand>
</feature>
<name>A0A0N7ATF7_9BACT</name>
<feature type="binding site" evidence="3">
    <location>
        <position position="101"/>
    </location>
    <ligand>
        <name>NAD(+)</name>
        <dbReference type="ChEBI" id="CHEBI:57540"/>
    </ligand>
</feature>
<organism evidence="6">
    <name type="scientific">Myxococcus virescens</name>
    <dbReference type="NCBI Taxonomy" id="83456"/>
    <lineage>
        <taxon>Bacteria</taxon>
        <taxon>Pseudomonadati</taxon>
        <taxon>Myxococcota</taxon>
        <taxon>Myxococcia</taxon>
        <taxon>Myxococcales</taxon>
        <taxon>Cystobacterineae</taxon>
        <taxon>Myxococcaceae</taxon>
        <taxon>Myxococcus</taxon>
    </lineage>
</organism>
<proteinExistence type="predicted"/>
<keyword evidence="1" id="KW-0560">Oxidoreductase</keyword>
<feature type="binding site" evidence="3">
    <location>
        <begin position="18"/>
        <end position="23"/>
    </location>
    <ligand>
        <name>NAD(+)</name>
        <dbReference type="ChEBI" id="CHEBI:57540"/>
    </ligand>
</feature>
<gene>
    <name evidence="6" type="primary">benH</name>
</gene>
<dbReference type="PANTHER" id="PTHR48075:SF5">
    <property type="entry name" value="3-HYDROXYBUTYRYL-COA DEHYDROGENASE"/>
    <property type="match status" value="1"/>
</dbReference>
<dbReference type="AlphaFoldDB" id="A0A0N7ATF7"/>
<dbReference type="SUPFAM" id="SSF51735">
    <property type="entry name" value="NAD(P)-binding Rossmann-fold domains"/>
    <property type="match status" value="1"/>
</dbReference>
<dbReference type="SUPFAM" id="SSF48179">
    <property type="entry name" value="6-phosphogluconate dehydrogenase C-terminal domain-like"/>
    <property type="match status" value="1"/>
</dbReference>
<evidence type="ECO:0000256" key="3">
    <source>
        <dbReference type="PIRSR" id="PIRSR000105-2"/>
    </source>
</evidence>
<feature type="site" description="Important for catalytic activity" evidence="2">
    <location>
        <position position="149"/>
    </location>
</feature>
<dbReference type="GO" id="GO:0070403">
    <property type="term" value="F:NAD+ binding"/>
    <property type="evidence" value="ECO:0007669"/>
    <property type="project" value="InterPro"/>
</dbReference>
<feature type="binding site" evidence="3">
    <location>
        <position position="106"/>
    </location>
    <ligand>
        <name>NAD(+)</name>
        <dbReference type="ChEBI" id="CHEBI:57540"/>
    </ligand>
</feature>
<accession>A0A0N7ATF7</accession>
<evidence type="ECO:0000256" key="2">
    <source>
        <dbReference type="PIRSR" id="PIRSR000105-1"/>
    </source>
</evidence>
<dbReference type="EMBL" id="KP143770">
    <property type="protein sequence ID" value="AJY78090.1"/>
    <property type="molecule type" value="Genomic_DNA"/>
</dbReference>
<evidence type="ECO:0000313" key="6">
    <source>
        <dbReference type="EMBL" id="AJY78090.1"/>
    </source>
</evidence>
<dbReference type="InterPro" id="IPR013328">
    <property type="entry name" value="6PGD_dom2"/>
</dbReference>
<dbReference type="GO" id="GO:0008691">
    <property type="term" value="F:3-hydroxybutyryl-CoA dehydrogenase activity"/>
    <property type="evidence" value="ECO:0007669"/>
    <property type="project" value="TreeGrafter"/>
</dbReference>
<dbReference type="InterPro" id="IPR008927">
    <property type="entry name" value="6-PGluconate_DH-like_C_sf"/>
</dbReference>
<dbReference type="InterPro" id="IPR022694">
    <property type="entry name" value="3-OHacyl-CoA_DH"/>
</dbReference>
<dbReference type="PANTHER" id="PTHR48075">
    <property type="entry name" value="3-HYDROXYACYL-COA DEHYDROGENASE FAMILY PROTEIN"/>
    <property type="match status" value="1"/>
</dbReference>
<dbReference type="Pfam" id="PF00725">
    <property type="entry name" value="3HCDH"/>
    <property type="match status" value="1"/>
</dbReference>
<keyword evidence="3" id="KW-0520">NAD</keyword>
<evidence type="ECO:0000259" key="5">
    <source>
        <dbReference type="Pfam" id="PF02737"/>
    </source>
</evidence>
<dbReference type="Pfam" id="PF02737">
    <property type="entry name" value="3HCDH_N"/>
    <property type="match status" value="1"/>
</dbReference>
<feature type="binding site" evidence="3">
    <location>
        <position position="152"/>
    </location>
    <ligand>
        <name>NAD(+)</name>
        <dbReference type="ChEBI" id="CHEBI:57540"/>
    </ligand>
</feature>
<dbReference type="Gene3D" id="3.40.50.720">
    <property type="entry name" value="NAD(P)-binding Rossmann-like Domain"/>
    <property type="match status" value="1"/>
</dbReference>
<dbReference type="InterPro" id="IPR036291">
    <property type="entry name" value="NAD(P)-bd_dom_sf"/>
</dbReference>
<dbReference type="InterPro" id="IPR006176">
    <property type="entry name" value="3-OHacyl-CoA_DH_NAD-bd"/>
</dbReference>
<dbReference type="Gene3D" id="1.10.1040.10">
    <property type="entry name" value="N-(1-d-carboxylethyl)-l-norvaline Dehydrogenase, domain 2"/>
    <property type="match status" value="1"/>
</dbReference>
<feature type="domain" description="3-hydroxyacyl-CoA dehydrogenase NAD binding" evidence="5">
    <location>
        <begin position="14"/>
        <end position="192"/>
    </location>
</feature>
<protein>
    <submittedName>
        <fullName evidence="6">Acyl-CoA dehydrogenase</fullName>
    </submittedName>
</protein>
<sequence length="305" mass="32881">METSKGHAAAPEVAGVVGAGLMGAGVAHRASQYGMRVVLIDEDEEALERARQSVRDNARLAGLFVKGGAPTPVETILSGIRFTKDYDGLAEADIVVECVTEKWPIKRELFRRLGEVCRPDAVFASNTSAIPITRLASATSHPERVVGMHFMNPVHLKSFVEMAQGYHTSERTLQVARAFAGRMGMETVTVQDAPGFVTNRILMLTVNEAVWAAQDGVAPPADIDRIFKGCFGHRMGPLETADLIGLDTILLSLEVLQESFGDPKFRPCPLLKKKVDAGLLGRKSGEGFYKYAAANSSGTPGPESR</sequence>